<evidence type="ECO:0000259" key="2">
    <source>
        <dbReference type="Pfam" id="PF03107"/>
    </source>
</evidence>
<evidence type="ECO:0000313" key="4">
    <source>
        <dbReference type="Proteomes" id="UP000324897"/>
    </source>
</evidence>
<dbReference type="SUPFAM" id="SSF57889">
    <property type="entry name" value="Cysteine-rich domain"/>
    <property type="match status" value="1"/>
</dbReference>
<evidence type="ECO:0000313" key="3">
    <source>
        <dbReference type="EMBL" id="TVU37979.1"/>
    </source>
</evidence>
<protein>
    <recommendedName>
        <fullName evidence="2">DC1 domain-containing protein</fullName>
    </recommendedName>
</protein>
<name>A0A5J9VP08_9POAL</name>
<dbReference type="EMBL" id="RWGY01000007">
    <property type="protein sequence ID" value="TVU37979.1"/>
    <property type="molecule type" value="Genomic_DNA"/>
</dbReference>
<dbReference type="Proteomes" id="UP000324897">
    <property type="component" value="Chromosome 4"/>
</dbReference>
<evidence type="ECO:0000256" key="1">
    <source>
        <dbReference type="ARBA" id="ARBA00022737"/>
    </source>
</evidence>
<feature type="domain" description="DC1" evidence="2">
    <location>
        <begin position="92"/>
        <end position="135"/>
    </location>
</feature>
<dbReference type="Gramene" id="TVU37979">
    <property type="protein sequence ID" value="TVU37979"/>
    <property type="gene ID" value="EJB05_11326"/>
</dbReference>
<sequence length="195" mass="20609">MCLEDLSGAAYGCGAGCDFAIHESCAAHPQTYYSPSHPPHSLVLLQTRRDVAHGCAICAGRCAPGAFLYCCPPCGFHLHPSCAQLPPAVRSKRHPSHDLTLVVADGRCAACHLGAGHAWYYRCSACNVDLHDSCAAGGDGNNTGARHDWNSHVPAGDAQAAERDIQAALVRANMQARGRSAALDLLTTEPSLNYF</sequence>
<dbReference type="PANTHER" id="PTHR47841:SF7">
    <property type="entry name" value="CYSTEINE_HISTIDINE-RICH C1 DOMAIN PROTEIN"/>
    <property type="match status" value="1"/>
</dbReference>
<dbReference type="InterPro" id="IPR046349">
    <property type="entry name" value="C1-like_sf"/>
</dbReference>
<dbReference type="AlphaFoldDB" id="A0A5J9VP08"/>
<dbReference type="PANTHER" id="PTHR47841">
    <property type="entry name" value="DIACYLGLYCEROL KINASE THETA-LIKE-RELATED"/>
    <property type="match status" value="1"/>
</dbReference>
<keyword evidence="4" id="KW-1185">Reference proteome</keyword>
<reference evidence="3 4" key="1">
    <citation type="journal article" date="2019" name="Sci. Rep.">
        <title>A high-quality genome of Eragrostis curvula grass provides insights into Poaceae evolution and supports new strategies to enhance forage quality.</title>
        <authorList>
            <person name="Carballo J."/>
            <person name="Santos B.A.C.M."/>
            <person name="Zappacosta D."/>
            <person name="Garbus I."/>
            <person name="Selva J.P."/>
            <person name="Gallo C.A."/>
            <person name="Diaz A."/>
            <person name="Albertini E."/>
            <person name="Caccamo M."/>
            <person name="Echenique V."/>
        </authorList>
    </citation>
    <scope>NUCLEOTIDE SEQUENCE [LARGE SCALE GENOMIC DNA]</scope>
    <source>
        <strain evidence="4">cv. Victoria</strain>
        <tissue evidence="3">Leaf</tissue>
    </source>
</reference>
<feature type="non-terminal residue" evidence="3">
    <location>
        <position position="1"/>
    </location>
</feature>
<dbReference type="Pfam" id="PF03107">
    <property type="entry name" value="C1_2"/>
    <property type="match status" value="2"/>
</dbReference>
<keyword evidence="1" id="KW-0677">Repeat</keyword>
<dbReference type="OrthoDB" id="945197at2759"/>
<dbReference type="InterPro" id="IPR004146">
    <property type="entry name" value="DC1"/>
</dbReference>
<proteinExistence type="predicted"/>
<organism evidence="3 4">
    <name type="scientific">Eragrostis curvula</name>
    <name type="common">weeping love grass</name>
    <dbReference type="NCBI Taxonomy" id="38414"/>
    <lineage>
        <taxon>Eukaryota</taxon>
        <taxon>Viridiplantae</taxon>
        <taxon>Streptophyta</taxon>
        <taxon>Embryophyta</taxon>
        <taxon>Tracheophyta</taxon>
        <taxon>Spermatophyta</taxon>
        <taxon>Magnoliopsida</taxon>
        <taxon>Liliopsida</taxon>
        <taxon>Poales</taxon>
        <taxon>Poaceae</taxon>
        <taxon>PACMAD clade</taxon>
        <taxon>Chloridoideae</taxon>
        <taxon>Eragrostideae</taxon>
        <taxon>Eragrostidinae</taxon>
        <taxon>Eragrostis</taxon>
    </lineage>
</organism>
<accession>A0A5J9VP08</accession>
<comment type="caution">
    <text evidence="3">The sequence shown here is derived from an EMBL/GenBank/DDBJ whole genome shotgun (WGS) entry which is preliminary data.</text>
</comment>
<feature type="domain" description="DC1" evidence="2">
    <location>
        <begin position="35"/>
        <end position="83"/>
    </location>
</feature>
<gene>
    <name evidence="3" type="ORF">EJB05_11326</name>
</gene>